<evidence type="ECO:0000313" key="3">
    <source>
        <dbReference type="Proteomes" id="UP001286313"/>
    </source>
</evidence>
<evidence type="ECO:0000313" key="2">
    <source>
        <dbReference type="EMBL" id="KAK3856267.1"/>
    </source>
</evidence>
<feature type="region of interest" description="Disordered" evidence="1">
    <location>
        <begin position="41"/>
        <end position="61"/>
    </location>
</feature>
<proteinExistence type="predicted"/>
<accession>A0AAE1BSG1</accession>
<reference evidence="2" key="1">
    <citation type="submission" date="2023-10" db="EMBL/GenBank/DDBJ databases">
        <title>Genome assemblies of two species of porcelain crab, Petrolisthes cinctipes and Petrolisthes manimaculis (Anomura: Porcellanidae).</title>
        <authorList>
            <person name="Angst P."/>
        </authorList>
    </citation>
    <scope>NUCLEOTIDE SEQUENCE</scope>
    <source>
        <strain evidence="2">PB745_01</strain>
        <tissue evidence="2">Gill</tissue>
    </source>
</reference>
<dbReference type="Proteomes" id="UP001286313">
    <property type="component" value="Unassembled WGS sequence"/>
</dbReference>
<evidence type="ECO:0000256" key="1">
    <source>
        <dbReference type="SAM" id="MobiDB-lite"/>
    </source>
</evidence>
<organism evidence="2 3">
    <name type="scientific">Petrolisthes cinctipes</name>
    <name type="common">Flat porcelain crab</name>
    <dbReference type="NCBI Taxonomy" id="88211"/>
    <lineage>
        <taxon>Eukaryota</taxon>
        <taxon>Metazoa</taxon>
        <taxon>Ecdysozoa</taxon>
        <taxon>Arthropoda</taxon>
        <taxon>Crustacea</taxon>
        <taxon>Multicrustacea</taxon>
        <taxon>Malacostraca</taxon>
        <taxon>Eumalacostraca</taxon>
        <taxon>Eucarida</taxon>
        <taxon>Decapoda</taxon>
        <taxon>Pleocyemata</taxon>
        <taxon>Anomura</taxon>
        <taxon>Galatheoidea</taxon>
        <taxon>Porcellanidae</taxon>
        <taxon>Petrolisthes</taxon>
    </lineage>
</organism>
<dbReference type="AlphaFoldDB" id="A0AAE1BSG1"/>
<dbReference type="EMBL" id="JAWQEG010005940">
    <property type="protein sequence ID" value="KAK3856267.1"/>
    <property type="molecule type" value="Genomic_DNA"/>
</dbReference>
<protein>
    <submittedName>
        <fullName evidence="2">Uncharacterized protein</fullName>
    </submittedName>
</protein>
<name>A0AAE1BSG1_PETCI</name>
<keyword evidence="3" id="KW-1185">Reference proteome</keyword>
<sequence>MDNSEGKGVGVVVVKIVDNSEGKGVSGVVVVEEEKELLVEVGGDGGEGSGDRGCSGGGGQGGRGGCGCGGGGGGGRKVTLLLRIQFNSLMQKLVLDHIGH</sequence>
<comment type="caution">
    <text evidence="2">The sequence shown here is derived from an EMBL/GenBank/DDBJ whole genome shotgun (WGS) entry which is preliminary data.</text>
</comment>
<gene>
    <name evidence="2" type="ORF">Pcinc_037403</name>
</gene>
<feature type="compositionally biased region" description="Gly residues" evidence="1">
    <location>
        <begin position="42"/>
        <end position="61"/>
    </location>
</feature>